<keyword evidence="1" id="KW-1133">Transmembrane helix</keyword>
<feature type="transmembrane region" description="Helical" evidence="1">
    <location>
        <begin position="154"/>
        <end position="177"/>
    </location>
</feature>
<keyword evidence="1" id="KW-0472">Membrane</keyword>
<feature type="transmembrane region" description="Helical" evidence="1">
    <location>
        <begin position="47"/>
        <end position="65"/>
    </location>
</feature>
<evidence type="ECO:0008006" key="4">
    <source>
        <dbReference type="Google" id="ProtNLM"/>
    </source>
</evidence>
<evidence type="ECO:0000256" key="1">
    <source>
        <dbReference type="SAM" id="Phobius"/>
    </source>
</evidence>
<accession>A0A2P2FU62</accession>
<protein>
    <recommendedName>
        <fullName evidence="4">EamA domain-containing protein</fullName>
    </recommendedName>
</protein>
<feature type="transmembrane region" description="Helical" evidence="1">
    <location>
        <begin position="215"/>
        <end position="236"/>
    </location>
</feature>
<reference evidence="2 3" key="1">
    <citation type="journal article" date="2014" name="Genome Announc.">
        <title>Draft Genome Sequence of Amycolatopsis lurida NRRL 2430, Producer of the Glycopeptide Family Antibiotic Ristocetin.</title>
        <authorList>
            <person name="Kwun M.J."/>
            <person name="Hong H.J."/>
        </authorList>
    </citation>
    <scope>NUCLEOTIDE SEQUENCE [LARGE SCALE GENOMIC DNA]</scope>
    <source>
        <strain evidence="2 3">NRRL 2430</strain>
    </source>
</reference>
<keyword evidence="3" id="KW-1185">Reference proteome</keyword>
<feature type="transmembrane region" description="Helical" evidence="1">
    <location>
        <begin position="100"/>
        <end position="118"/>
    </location>
</feature>
<dbReference type="Proteomes" id="UP000256220">
    <property type="component" value="Unassembled WGS sequence"/>
</dbReference>
<feature type="transmembrane region" description="Helical" evidence="1">
    <location>
        <begin position="242"/>
        <end position="262"/>
    </location>
</feature>
<comment type="caution">
    <text evidence="2">The sequence shown here is derived from an EMBL/GenBank/DDBJ whole genome shotgun (WGS) entry which is preliminary data.</text>
</comment>
<dbReference type="PANTHER" id="PTHR40761:SF1">
    <property type="entry name" value="CONSERVED INTEGRAL MEMBRANE ALANINE VALINE AND LEUCINE RICH PROTEIN-RELATED"/>
    <property type="match status" value="1"/>
</dbReference>
<dbReference type="EMBL" id="JFBM01000012">
    <property type="protein sequence ID" value="KFU80225.1"/>
    <property type="molecule type" value="Genomic_DNA"/>
</dbReference>
<evidence type="ECO:0000313" key="2">
    <source>
        <dbReference type="EMBL" id="KFU80225.1"/>
    </source>
</evidence>
<organism evidence="2 3">
    <name type="scientific">Amycolatopsis lurida NRRL 2430</name>
    <dbReference type="NCBI Taxonomy" id="1460371"/>
    <lineage>
        <taxon>Bacteria</taxon>
        <taxon>Bacillati</taxon>
        <taxon>Actinomycetota</taxon>
        <taxon>Actinomycetes</taxon>
        <taxon>Pseudonocardiales</taxon>
        <taxon>Pseudonocardiaceae</taxon>
        <taxon>Amycolatopsis</taxon>
    </lineage>
</organism>
<feature type="transmembrane region" description="Helical" evidence="1">
    <location>
        <begin position="130"/>
        <end position="147"/>
    </location>
</feature>
<gene>
    <name evidence="2" type="ORF">BB31_15450</name>
</gene>
<name>A0A2P2FU62_AMYLU</name>
<dbReference type="PANTHER" id="PTHR40761">
    <property type="entry name" value="CONSERVED INTEGRAL MEMBRANE ALANINE VALINE AND LEUCINE RICH PROTEIN-RELATED"/>
    <property type="match status" value="1"/>
</dbReference>
<feature type="transmembrane region" description="Helical" evidence="1">
    <location>
        <begin position="189"/>
        <end position="208"/>
    </location>
</feature>
<feature type="transmembrane region" description="Helical" evidence="1">
    <location>
        <begin position="71"/>
        <end position="93"/>
    </location>
</feature>
<feature type="transmembrane region" description="Helical" evidence="1">
    <location>
        <begin position="6"/>
        <end position="26"/>
    </location>
</feature>
<keyword evidence="1" id="KW-0812">Transmembrane</keyword>
<proteinExistence type="predicted"/>
<evidence type="ECO:0000313" key="3">
    <source>
        <dbReference type="Proteomes" id="UP000256220"/>
    </source>
</evidence>
<dbReference type="AlphaFoldDB" id="A0A2P2FU62"/>
<sequence>MVAYGILVISAVLYAMGIVAQSVAARRAEHRPGTSLGLLARLATDRLYVLGFAGQAGGFAFAFFARESLPLYLVQTASCSAIGLATVFGVVALKWRIRMIEGAALTVMTAGLIVLAGSSQPSVAEDLSPGTVLVLSAVLIGAAMATTRTSRLDTFLVPAVVSGVSFAVVAIISRALAHQEVLSLPANPLTWMMLAAAVVGQASMAAALQRGLATTVVAIAEATTIALSSVAGLTVLGDRVAAGSGSWVVLGLAAVVAGVLVLGSHARSTTFAPGVTGKTA</sequence>
<dbReference type="RefSeq" id="WP_034311245.1">
    <property type="nucleotide sequence ID" value="NZ_JFBM01000012.1"/>
</dbReference>